<evidence type="ECO:0000256" key="2">
    <source>
        <dbReference type="ARBA" id="ARBA00022692"/>
    </source>
</evidence>
<feature type="transmembrane region" description="Helical" evidence="6">
    <location>
        <begin position="367"/>
        <end position="396"/>
    </location>
</feature>
<keyword evidence="2 6" id="KW-0812">Transmembrane</keyword>
<evidence type="ECO:0000313" key="9">
    <source>
        <dbReference type="EMBL" id="KAJ9609718.1"/>
    </source>
</evidence>
<organism evidence="9 10">
    <name type="scientific">Cladophialophora chaetospira</name>
    <dbReference type="NCBI Taxonomy" id="386627"/>
    <lineage>
        <taxon>Eukaryota</taxon>
        <taxon>Fungi</taxon>
        <taxon>Dikarya</taxon>
        <taxon>Ascomycota</taxon>
        <taxon>Pezizomycotina</taxon>
        <taxon>Eurotiomycetes</taxon>
        <taxon>Chaetothyriomycetidae</taxon>
        <taxon>Chaetothyriales</taxon>
        <taxon>Herpotrichiellaceae</taxon>
        <taxon>Cladophialophora</taxon>
    </lineage>
</organism>
<evidence type="ECO:0000259" key="8">
    <source>
        <dbReference type="Pfam" id="PF20877"/>
    </source>
</evidence>
<evidence type="ECO:0000313" key="10">
    <source>
        <dbReference type="Proteomes" id="UP001172673"/>
    </source>
</evidence>
<keyword evidence="4 6" id="KW-0472">Membrane</keyword>
<feature type="transmembrane region" description="Helical" evidence="6">
    <location>
        <begin position="284"/>
        <end position="308"/>
    </location>
</feature>
<dbReference type="EMBL" id="JAPDRK010000008">
    <property type="protein sequence ID" value="KAJ9609718.1"/>
    <property type="molecule type" value="Genomic_DNA"/>
</dbReference>
<dbReference type="GO" id="GO:0032541">
    <property type="term" value="C:cortical endoplasmic reticulum"/>
    <property type="evidence" value="ECO:0007669"/>
    <property type="project" value="TreeGrafter"/>
</dbReference>
<evidence type="ECO:0000256" key="5">
    <source>
        <dbReference type="SAM" id="MobiDB-lite"/>
    </source>
</evidence>
<dbReference type="Proteomes" id="UP001172673">
    <property type="component" value="Unassembled WGS sequence"/>
</dbReference>
<evidence type="ECO:0000256" key="3">
    <source>
        <dbReference type="ARBA" id="ARBA00022989"/>
    </source>
</evidence>
<feature type="transmembrane region" description="Helical" evidence="6">
    <location>
        <begin position="603"/>
        <end position="626"/>
    </location>
</feature>
<dbReference type="PANTHER" id="PTHR12308:SF73">
    <property type="entry name" value="ANOCTAMIN"/>
    <property type="match status" value="1"/>
</dbReference>
<dbReference type="GO" id="GO:0016020">
    <property type="term" value="C:membrane"/>
    <property type="evidence" value="ECO:0007669"/>
    <property type="project" value="UniProtKB-SubCell"/>
</dbReference>
<sequence length="744" mass="84557">MVHKPLQTNFDVDYVISYRVPKDDQEAGVRQFRDLIRALAETGLTTEVRRGDETSLLIFVKAADEKIFADVVHRSRIKDWLYGVRQVQPSSDVANVLTSEPLTEAERHRHIHHMICCPREEGGAGITPKHGEWENVEAVFPLHDHVRNKKWLTEFSSKTFLTPDDLDEIRNTVGEKIAYYYAFLQSYFTFMIFPAAFGFSCWILLGNFSPVYAIVNGLWCVVFVEYWKRQEQELAIRWNVKNVSSIEDKRREFVPEKVVTDPVTGEQVSFFPAKKRLQRQLLQIPLAAGCVLGLGAIICTCYAIEIFISEIYDGPLKSVLVFLPTILLTLAVPTMSNFLTTYAEKLTFFENYETQDAHDKAVISKVFVINFITSYTAIFLTSFVYVPFATLIVPYLDIFSLTVRPFAENEKQLQAPSPAAFSINPNRLKNQMIYFAVTAQIVNFAMETVMPVVMQGGKKKVKEIQSQRAEKQGGATPSVADNDPPEEKEFLARVREEAALPEYDVTSDLREMCIQFGYLSLFSVIWPLTPVSYFINNWVELRGDTFKLTIESRRPNPARADSIGPWLNSLEFLAWLGSITSAAVVYMFSGGDGHGPDGRPHQIKLWALLLSVFLSEHIFLVVRMLVRTAISKLDSAAMRKERSERFMVRRKYLEDAGLGHTVKPLASPPNSPLKTESGEQAFTSITRQSIEDEQRRQSSSSSIVAENVTERFWMRQRSWTDSERAGLGMIDIMDLGMTKAKKAQ</sequence>
<dbReference type="AlphaFoldDB" id="A0AA39CI67"/>
<evidence type="ECO:0000259" key="7">
    <source>
        <dbReference type="Pfam" id="PF04547"/>
    </source>
</evidence>
<gene>
    <name evidence="9" type="ORF">H2200_006046</name>
</gene>
<dbReference type="GO" id="GO:0005254">
    <property type="term" value="F:chloride channel activity"/>
    <property type="evidence" value="ECO:0007669"/>
    <property type="project" value="TreeGrafter"/>
</dbReference>
<dbReference type="PANTHER" id="PTHR12308">
    <property type="entry name" value="ANOCTAMIN"/>
    <property type="match status" value="1"/>
</dbReference>
<dbReference type="InterPro" id="IPR049456">
    <property type="entry name" value="Anoctamin_N_fung"/>
</dbReference>
<dbReference type="InterPro" id="IPR007632">
    <property type="entry name" value="Anoctamin"/>
</dbReference>
<accession>A0AA39CI67</accession>
<reference evidence="9" key="1">
    <citation type="submission" date="2022-10" db="EMBL/GenBank/DDBJ databases">
        <title>Culturing micro-colonial fungi from biological soil crusts in the Mojave desert and describing Neophaeococcomyces mojavensis, and introducing the new genera and species Taxawa tesnikishii.</title>
        <authorList>
            <person name="Kurbessoian T."/>
            <person name="Stajich J.E."/>
        </authorList>
    </citation>
    <scope>NUCLEOTIDE SEQUENCE</scope>
    <source>
        <strain evidence="9">TK_41</strain>
    </source>
</reference>
<protein>
    <recommendedName>
        <fullName evidence="11">Plasma membrane channel protein</fullName>
    </recommendedName>
</protein>
<keyword evidence="3 6" id="KW-1133">Transmembrane helix</keyword>
<feature type="domain" description="Anoctamin alpha-beta plait" evidence="8">
    <location>
        <begin position="11"/>
        <end position="136"/>
    </location>
</feature>
<feature type="transmembrane region" description="Helical" evidence="6">
    <location>
        <begin position="178"/>
        <end position="205"/>
    </location>
</feature>
<dbReference type="InterPro" id="IPR049452">
    <property type="entry name" value="Anoctamin_TM"/>
</dbReference>
<feature type="transmembrane region" description="Helical" evidence="6">
    <location>
        <begin position="211"/>
        <end position="227"/>
    </location>
</feature>
<comment type="caution">
    <text evidence="9">The sequence shown here is derived from an EMBL/GenBank/DDBJ whole genome shotgun (WGS) entry which is preliminary data.</text>
</comment>
<name>A0AA39CI67_9EURO</name>
<comment type="subcellular location">
    <subcellularLocation>
        <location evidence="1">Membrane</location>
        <topology evidence="1">Multi-pass membrane protein</topology>
    </subcellularLocation>
</comment>
<feature type="transmembrane region" description="Helical" evidence="6">
    <location>
        <begin position="320"/>
        <end position="339"/>
    </location>
</feature>
<feature type="transmembrane region" description="Helical" evidence="6">
    <location>
        <begin position="432"/>
        <end position="453"/>
    </location>
</feature>
<proteinExistence type="predicted"/>
<evidence type="ECO:0000256" key="1">
    <source>
        <dbReference type="ARBA" id="ARBA00004141"/>
    </source>
</evidence>
<feature type="domain" description="Anoctamin transmembrane" evidence="7">
    <location>
        <begin position="169"/>
        <end position="644"/>
    </location>
</feature>
<dbReference type="Pfam" id="PF20877">
    <property type="entry name" value="Anoctamin_N"/>
    <property type="match status" value="1"/>
</dbReference>
<evidence type="ECO:0000256" key="4">
    <source>
        <dbReference type="ARBA" id="ARBA00023136"/>
    </source>
</evidence>
<evidence type="ECO:0008006" key="11">
    <source>
        <dbReference type="Google" id="ProtNLM"/>
    </source>
</evidence>
<evidence type="ECO:0000256" key="6">
    <source>
        <dbReference type="SAM" id="Phobius"/>
    </source>
</evidence>
<keyword evidence="10" id="KW-1185">Reference proteome</keyword>
<feature type="region of interest" description="Disordered" evidence="5">
    <location>
        <begin position="466"/>
        <end position="485"/>
    </location>
</feature>
<dbReference type="Pfam" id="PF04547">
    <property type="entry name" value="Anoctamin"/>
    <property type="match status" value="1"/>
</dbReference>
<feature type="transmembrane region" description="Helical" evidence="6">
    <location>
        <begin position="572"/>
        <end position="591"/>
    </location>
</feature>